<proteinExistence type="inferred from homology"/>
<dbReference type="Proteomes" id="UP001597542">
    <property type="component" value="Unassembled WGS sequence"/>
</dbReference>
<keyword evidence="3" id="KW-1185">Reference proteome</keyword>
<dbReference type="SUPFAM" id="SSF48264">
    <property type="entry name" value="Cytochrome P450"/>
    <property type="match status" value="1"/>
</dbReference>
<evidence type="ECO:0000313" key="3">
    <source>
        <dbReference type="Proteomes" id="UP001597542"/>
    </source>
</evidence>
<dbReference type="PANTHER" id="PTHR24305:SF166">
    <property type="entry name" value="CYTOCHROME P450 12A4, MITOCHONDRIAL-RELATED"/>
    <property type="match status" value="1"/>
</dbReference>
<evidence type="ECO:0000313" key="2">
    <source>
        <dbReference type="EMBL" id="MFD2485330.1"/>
    </source>
</evidence>
<reference evidence="3" key="1">
    <citation type="journal article" date="2019" name="Int. J. Syst. Evol. Microbiol.">
        <title>The Global Catalogue of Microorganisms (GCM) 10K type strain sequencing project: providing services to taxonomists for standard genome sequencing and annotation.</title>
        <authorList>
            <consortium name="The Broad Institute Genomics Platform"/>
            <consortium name="The Broad Institute Genome Sequencing Center for Infectious Disease"/>
            <person name="Wu L."/>
            <person name="Ma J."/>
        </authorList>
    </citation>
    <scope>NUCLEOTIDE SEQUENCE [LARGE SCALE GENOMIC DNA]</scope>
    <source>
        <strain evidence="3">CGMCC 4.7638</strain>
    </source>
</reference>
<gene>
    <name evidence="2" type="ORF">ACFSUT_34020</name>
</gene>
<dbReference type="Gene3D" id="1.10.630.10">
    <property type="entry name" value="Cytochrome P450"/>
    <property type="match status" value="1"/>
</dbReference>
<protein>
    <submittedName>
        <fullName evidence="2">Cytochrome P450</fullName>
    </submittedName>
</protein>
<comment type="similarity">
    <text evidence="1">Belongs to the cytochrome P450 family.</text>
</comment>
<dbReference type="InterPro" id="IPR050121">
    <property type="entry name" value="Cytochrome_P450_monoxygenase"/>
</dbReference>
<accession>A0ABW5I898</accession>
<dbReference type="EMBL" id="JBHUKQ010000016">
    <property type="protein sequence ID" value="MFD2485330.1"/>
    <property type="molecule type" value="Genomic_DNA"/>
</dbReference>
<comment type="caution">
    <text evidence="2">The sequence shown here is derived from an EMBL/GenBank/DDBJ whole genome shotgun (WGS) entry which is preliminary data.</text>
</comment>
<dbReference type="InterPro" id="IPR001128">
    <property type="entry name" value="Cyt_P450"/>
</dbReference>
<dbReference type="Pfam" id="PF00067">
    <property type="entry name" value="p450"/>
    <property type="match status" value="1"/>
</dbReference>
<sequence length="307" mass="34046">MAGAELMDALLRSRPANAEERPTFKPVLGRVVTRPESSALMRAVGTDVRAALEKPLGQPDLTGAWPAAPHNYLRDLVFGHEQRRFRMLLDRRLRLVPKITWSAVAAGAALRGRPAPEVPLSALARAALEAETFQQRRFAMCLYRRVAGPICFAVAALVTNALWLSSSEHTGLPTGYVLNEAARLLPPAWCLLRGHSPEFAAVDSRIGPADDVLLLPLLSHRDPENWDAPDEFRPDRWADLDPDAHPGYLPFGHNSERCWGRHLVLPLAERVLDLVRRDGLRVDPAQIRAKAHLDGLLEISDVRVLRA</sequence>
<dbReference type="PANTHER" id="PTHR24305">
    <property type="entry name" value="CYTOCHROME P450"/>
    <property type="match status" value="1"/>
</dbReference>
<evidence type="ECO:0000256" key="1">
    <source>
        <dbReference type="ARBA" id="ARBA00010617"/>
    </source>
</evidence>
<organism evidence="2 3">
    <name type="scientific">Amycolatopsis albidoflavus</name>
    <dbReference type="NCBI Taxonomy" id="102226"/>
    <lineage>
        <taxon>Bacteria</taxon>
        <taxon>Bacillati</taxon>
        <taxon>Actinomycetota</taxon>
        <taxon>Actinomycetes</taxon>
        <taxon>Pseudonocardiales</taxon>
        <taxon>Pseudonocardiaceae</taxon>
        <taxon>Amycolatopsis</taxon>
    </lineage>
</organism>
<name>A0ABW5I898_9PSEU</name>
<dbReference type="InterPro" id="IPR036396">
    <property type="entry name" value="Cyt_P450_sf"/>
</dbReference>
<dbReference type="RefSeq" id="WP_344278862.1">
    <property type="nucleotide sequence ID" value="NZ_BAAAHV010000015.1"/>
</dbReference>